<dbReference type="GO" id="GO:0009035">
    <property type="term" value="F:type I site-specific deoxyribonuclease activity"/>
    <property type="evidence" value="ECO:0007669"/>
    <property type="project" value="UniProtKB-EC"/>
</dbReference>
<dbReference type="AlphaFoldDB" id="A0A123TC53"/>
<name>A0A123TC53_STRSU</name>
<proteinExistence type="predicted"/>
<dbReference type="InterPro" id="IPR018579">
    <property type="entry name" value="Restrct_endonuc_II_LlaJI"/>
</dbReference>
<protein>
    <submittedName>
        <fullName evidence="1">Type II restriction-modification system restriction subunit</fullName>
        <ecNumber evidence="1">3.1.21.3</ecNumber>
    </submittedName>
</protein>
<organism evidence="1 2">
    <name type="scientific">Streptococcus suis</name>
    <dbReference type="NCBI Taxonomy" id="1307"/>
    <lineage>
        <taxon>Bacteria</taxon>
        <taxon>Bacillati</taxon>
        <taxon>Bacillota</taxon>
        <taxon>Bacilli</taxon>
        <taxon>Lactobacillales</taxon>
        <taxon>Streptococcaceae</taxon>
        <taxon>Streptococcus</taxon>
    </lineage>
</organism>
<accession>A0A123TC53</accession>
<dbReference type="RefSeq" id="WP_024399309.1">
    <property type="nucleotide sequence ID" value="NZ_CEDY01000072.1"/>
</dbReference>
<reference evidence="1 2" key="1">
    <citation type="submission" date="2016-02" db="EMBL/GenBank/DDBJ databases">
        <authorList>
            <consortium name="Pathogen Informatics"/>
        </authorList>
    </citation>
    <scope>NUCLEOTIDE SEQUENCE [LARGE SCALE GENOMIC DNA]</scope>
    <source>
        <strain evidence="1 2">LSS52</strain>
    </source>
</reference>
<dbReference type="Pfam" id="PF09563">
    <property type="entry name" value="RE_LlaJI"/>
    <property type="match status" value="1"/>
</dbReference>
<sequence>MLTVPNKSLLDMCRVATNMEGDTFVGIKAEIIEGVQEVTVNFPLGFEIAKDVETARRDIIALVSVLQAHNDEESRLRTVNVNQALKTLNFPMEAYTFVIHDFINRGTYYKETEEYYIQTLGGRINWARTIKRVQPVVQGNGFKFLKMESKKQSDTDITLLTEINKFCVYEAFLNMGWLYQLPQPEKARINYNRSQFESIIKKKMATTFNDMERRLFQSMIDILNYKDRQEEPDKFYFGTNNFQYIWENLIDYTYGIANKTSYFPRTKWDLVFETKTSKGYALEPDTIMVHNDNVFVLDAKYYKFGQTNLMKDLPPSTSINKQITYGEYVANQDLLKKLHGQNSKVYNAFLMPFSKSHEIFQTDGMYQYIGEALGEWKGQDKTYERVQGILVDVKTLVHNSARNRTQYIQELSDLISEKVDEKLANM</sequence>
<dbReference type="Proteomes" id="UP000072794">
    <property type="component" value="Unassembled WGS sequence"/>
</dbReference>
<dbReference type="EC" id="3.1.21.3" evidence="1"/>
<keyword evidence="1" id="KW-0378">Hydrolase</keyword>
<gene>
    <name evidence="1" type="ORF">ERS132414_02137</name>
</gene>
<dbReference type="EMBL" id="FIHA01000060">
    <property type="protein sequence ID" value="CYV12755.1"/>
    <property type="molecule type" value="Genomic_DNA"/>
</dbReference>
<evidence type="ECO:0000313" key="1">
    <source>
        <dbReference type="EMBL" id="CYV12755.1"/>
    </source>
</evidence>
<evidence type="ECO:0000313" key="2">
    <source>
        <dbReference type="Proteomes" id="UP000072794"/>
    </source>
</evidence>